<dbReference type="GO" id="GO:0016020">
    <property type="term" value="C:membrane"/>
    <property type="evidence" value="ECO:0007669"/>
    <property type="project" value="UniProtKB-SubCell"/>
</dbReference>
<dbReference type="GO" id="GO:0020037">
    <property type="term" value="F:heme binding"/>
    <property type="evidence" value="ECO:0007669"/>
    <property type="project" value="InterPro"/>
</dbReference>
<dbReference type="SUPFAM" id="SSF48264">
    <property type="entry name" value="Cytochrome P450"/>
    <property type="match status" value="1"/>
</dbReference>
<evidence type="ECO:0000256" key="3">
    <source>
        <dbReference type="ARBA" id="ARBA00022617"/>
    </source>
</evidence>
<dbReference type="AlphaFoldDB" id="A0A8S2ABQ4"/>
<dbReference type="PANTHER" id="PTHR24286">
    <property type="entry name" value="CYTOCHROME P450 26"/>
    <property type="match status" value="1"/>
</dbReference>
<keyword evidence="6 10" id="KW-1133">Transmembrane helix</keyword>
<dbReference type="GO" id="GO:0016132">
    <property type="term" value="P:brassinosteroid biosynthetic process"/>
    <property type="evidence" value="ECO:0007669"/>
    <property type="project" value="TreeGrafter"/>
</dbReference>
<reference evidence="11" key="1">
    <citation type="submission" date="2021-01" db="EMBL/GenBank/DDBJ databases">
        <authorList>
            <person name="Bezrukov I."/>
        </authorList>
    </citation>
    <scope>NUCLEOTIDE SEQUENCE</scope>
</reference>
<sequence>MSFIWSASLWVIALVVIMISKWLYRWSNPNCNGKLPPGSMGFPIIGETFDFFEVHGFYEISPFVKKRILRYGPLFRTNIMGSNTVVLTEPDVIYEVFRQENESFIFSYPEGFVKPFGKDSVFYERGNIHKHVKQVTLQLLGSESLKRKMIRDIDRVTCEHLKSKATKGSFDVMDTVENLIMAHLTPKIICNLEPETQRNLMENLKAFKNDWFRSLFTLKTWLSLYKAFKARKVAVQLIKDVFTRRKASREKFGDFLDTIVEELEKEDAVFNEATAINLLFGLMIVAKDSTSVVTSLAIKFIAENPKALAELKREHEAILKNREDKEAGISWEEYRHSMTFTNMKSKARYTIPAGWIAAVVPSAVHYDPAIYENPFEFNPWRWEGKELRSGSKTFMVFGGGVRQCAGAESARLQISIFIHYLVTKYDFSLAQEFEFLRTPLPFFPKGVPINISQSSKYLV</sequence>
<evidence type="ECO:0000256" key="9">
    <source>
        <dbReference type="RuleBase" id="RU000461"/>
    </source>
</evidence>
<keyword evidence="12" id="KW-1185">Reference proteome</keyword>
<keyword evidence="5 8" id="KW-0479">Metal-binding</keyword>
<protein>
    <recommendedName>
        <fullName evidence="13">Cytochrome P450</fullName>
    </recommendedName>
</protein>
<comment type="cofactor">
    <cofactor evidence="8">
        <name>heme</name>
        <dbReference type="ChEBI" id="CHEBI:30413"/>
    </cofactor>
</comment>
<keyword evidence="7 8" id="KW-0408">Iron</keyword>
<dbReference type="GO" id="GO:0016705">
    <property type="term" value="F:oxidoreductase activity, acting on paired donors, with incorporation or reduction of molecular oxygen"/>
    <property type="evidence" value="ECO:0007669"/>
    <property type="project" value="InterPro"/>
</dbReference>
<dbReference type="GO" id="GO:0016125">
    <property type="term" value="P:sterol metabolic process"/>
    <property type="evidence" value="ECO:0007669"/>
    <property type="project" value="TreeGrafter"/>
</dbReference>
<evidence type="ECO:0000256" key="6">
    <source>
        <dbReference type="ARBA" id="ARBA00022989"/>
    </source>
</evidence>
<evidence type="ECO:0000313" key="12">
    <source>
        <dbReference type="Proteomes" id="UP000682877"/>
    </source>
</evidence>
<feature type="transmembrane region" description="Helical" evidence="10">
    <location>
        <begin position="7"/>
        <end position="24"/>
    </location>
</feature>
<proteinExistence type="inferred from homology"/>
<keyword evidence="3 8" id="KW-0349">Heme</keyword>
<keyword evidence="9" id="KW-0503">Monooxygenase</keyword>
<dbReference type="Gene3D" id="1.10.630.10">
    <property type="entry name" value="Cytochrome P450"/>
    <property type="match status" value="2"/>
</dbReference>
<organism evidence="11 12">
    <name type="scientific">Arabidopsis arenosa</name>
    <name type="common">Sand rock-cress</name>
    <name type="synonym">Cardaminopsis arenosa</name>
    <dbReference type="NCBI Taxonomy" id="38785"/>
    <lineage>
        <taxon>Eukaryota</taxon>
        <taxon>Viridiplantae</taxon>
        <taxon>Streptophyta</taxon>
        <taxon>Embryophyta</taxon>
        <taxon>Tracheophyta</taxon>
        <taxon>Spermatophyta</taxon>
        <taxon>Magnoliopsida</taxon>
        <taxon>eudicotyledons</taxon>
        <taxon>Gunneridae</taxon>
        <taxon>Pentapetalae</taxon>
        <taxon>rosids</taxon>
        <taxon>malvids</taxon>
        <taxon>Brassicales</taxon>
        <taxon>Brassicaceae</taxon>
        <taxon>Camelineae</taxon>
        <taxon>Arabidopsis</taxon>
    </lineage>
</organism>
<keyword evidence="10" id="KW-0472">Membrane</keyword>
<dbReference type="InterPro" id="IPR002401">
    <property type="entry name" value="Cyt_P450_E_grp-I"/>
</dbReference>
<dbReference type="PROSITE" id="PS00086">
    <property type="entry name" value="CYTOCHROME_P450"/>
    <property type="match status" value="1"/>
</dbReference>
<dbReference type="GO" id="GO:0010268">
    <property type="term" value="P:brassinosteroid homeostasis"/>
    <property type="evidence" value="ECO:0007669"/>
    <property type="project" value="TreeGrafter"/>
</dbReference>
<name>A0A8S2ABQ4_ARAAE</name>
<evidence type="ECO:0000256" key="4">
    <source>
        <dbReference type="ARBA" id="ARBA00022692"/>
    </source>
</evidence>
<evidence type="ECO:0000256" key="8">
    <source>
        <dbReference type="PIRSR" id="PIRSR602401-1"/>
    </source>
</evidence>
<feature type="binding site" description="axial binding residue" evidence="8">
    <location>
        <position position="404"/>
    </location>
    <ligand>
        <name>heme</name>
        <dbReference type="ChEBI" id="CHEBI:30413"/>
    </ligand>
    <ligandPart>
        <name>Fe</name>
        <dbReference type="ChEBI" id="CHEBI:18248"/>
    </ligandPart>
</feature>
<gene>
    <name evidence="11" type="ORF">AARE701A_LOCUS12268</name>
</gene>
<dbReference type="Proteomes" id="UP000682877">
    <property type="component" value="Chromosome 5"/>
</dbReference>
<dbReference type="InterPro" id="IPR001128">
    <property type="entry name" value="Cyt_P450"/>
</dbReference>
<evidence type="ECO:0008006" key="13">
    <source>
        <dbReference type="Google" id="ProtNLM"/>
    </source>
</evidence>
<dbReference type="PRINTS" id="PR00463">
    <property type="entry name" value="EP450I"/>
</dbReference>
<keyword evidence="9" id="KW-0560">Oxidoreductase</keyword>
<comment type="subcellular location">
    <subcellularLocation>
        <location evidence="1">Membrane</location>
        <topology evidence="1">Single-pass membrane protein</topology>
    </subcellularLocation>
</comment>
<accession>A0A8S2ABQ4</accession>
<keyword evidence="4 10" id="KW-0812">Transmembrane</keyword>
<dbReference type="GO" id="GO:0004497">
    <property type="term" value="F:monooxygenase activity"/>
    <property type="evidence" value="ECO:0007669"/>
    <property type="project" value="UniProtKB-KW"/>
</dbReference>
<evidence type="ECO:0000256" key="5">
    <source>
        <dbReference type="ARBA" id="ARBA00022723"/>
    </source>
</evidence>
<dbReference type="EMBL" id="LR999455">
    <property type="protein sequence ID" value="CAE6072460.1"/>
    <property type="molecule type" value="Genomic_DNA"/>
</dbReference>
<evidence type="ECO:0000256" key="1">
    <source>
        <dbReference type="ARBA" id="ARBA00004167"/>
    </source>
</evidence>
<evidence type="ECO:0000313" key="11">
    <source>
        <dbReference type="EMBL" id="CAE6072460.1"/>
    </source>
</evidence>
<dbReference type="PANTHER" id="PTHR24286:SF305">
    <property type="entry name" value="CYTOCHROME P450 708A2"/>
    <property type="match status" value="1"/>
</dbReference>
<evidence type="ECO:0000256" key="2">
    <source>
        <dbReference type="ARBA" id="ARBA00010617"/>
    </source>
</evidence>
<comment type="similarity">
    <text evidence="2 9">Belongs to the cytochrome P450 family.</text>
</comment>
<dbReference type="Pfam" id="PF00067">
    <property type="entry name" value="p450"/>
    <property type="match status" value="2"/>
</dbReference>
<evidence type="ECO:0000256" key="10">
    <source>
        <dbReference type="SAM" id="Phobius"/>
    </source>
</evidence>
<dbReference type="GO" id="GO:0005506">
    <property type="term" value="F:iron ion binding"/>
    <property type="evidence" value="ECO:0007669"/>
    <property type="project" value="InterPro"/>
</dbReference>
<dbReference type="InterPro" id="IPR036396">
    <property type="entry name" value="Cyt_P450_sf"/>
</dbReference>
<dbReference type="InterPro" id="IPR017972">
    <property type="entry name" value="Cyt_P450_CS"/>
</dbReference>
<evidence type="ECO:0000256" key="7">
    <source>
        <dbReference type="ARBA" id="ARBA00023004"/>
    </source>
</evidence>